<proteinExistence type="predicted"/>
<keyword evidence="6" id="KW-1185">Reference proteome</keyword>
<organism evidence="5 6">
    <name type="scientific">Longibaculum muris</name>
    <dbReference type="NCBI Taxonomy" id="1796628"/>
    <lineage>
        <taxon>Bacteria</taxon>
        <taxon>Bacillati</taxon>
        <taxon>Bacillota</taxon>
        <taxon>Erysipelotrichia</taxon>
        <taxon>Erysipelotrichales</taxon>
        <taxon>Coprobacillaceae</taxon>
        <taxon>Longibaculum</taxon>
    </lineage>
</organism>
<dbReference type="GO" id="GO:0016887">
    <property type="term" value="F:ATP hydrolysis activity"/>
    <property type="evidence" value="ECO:0007669"/>
    <property type="project" value="InterPro"/>
</dbReference>
<dbReference type="Gene3D" id="3.40.50.300">
    <property type="entry name" value="P-loop containing nucleotide triphosphate hydrolases"/>
    <property type="match status" value="1"/>
</dbReference>
<keyword evidence="3" id="KW-0472">Membrane</keyword>
<dbReference type="InterPro" id="IPR015854">
    <property type="entry name" value="ABC_transpr_LolD-like"/>
</dbReference>
<evidence type="ECO:0000256" key="1">
    <source>
        <dbReference type="ARBA" id="ARBA00022741"/>
    </source>
</evidence>
<dbReference type="SUPFAM" id="SSF52540">
    <property type="entry name" value="P-loop containing nucleoside triphosphate hydrolases"/>
    <property type="match status" value="1"/>
</dbReference>
<feature type="transmembrane region" description="Helical" evidence="3">
    <location>
        <begin position="471"/>
        <end position="490"/>
    </location>
</feature>
<evidence type="ECO:0000313" key="6">
    <source>
        <dbReference type="Proteomes" id="UP000295515"/>
    </source>
</evidence>
<dbReference type="InterPro" id="IPR003439">
    <property type="entry name" value="ABC_transporter-like_ATP-bd"/>
</dbReference>
<dbReference type="Proteomes" id="UP000295515">
    <property type="component" value="Unassembled WGS sequence"/>
</dbReference>
<dbReference type="PROSITE" id="PS00211">
    <property type="entry name" value="ABC_TRANSPORTER_1"/>
    <property type="match status" value="1"/>
</dbReference>
<dbReference type="InterPro" id="IPR017871">
    <property type="entry name" value="ABC_transporter-like_CS"/>
</dbReference>
<reference evidence="5 6" key="1">
    <citation type="submission" date="2019-03" db="EMBL/GenBank/DDBJ databases">
        <title>Genomic Encyclopedia of Type Strains, Phase IV (KMG-IV): sequencing the most valuable type-strain genomes for metagenomic binning, comparative biology and taxonomic classification.</title>
        <authorList>
            <person name="Goeker M."/>
        </authorList>
    </citation>
    <scope>NUCLEOTIDE SEQUENCE [LARGE SCALE GENOMIC DNA]</scope>
    <source>
        <strain evidence="5 6">DSM 29487</strain>
    </source>
</reference>
<dbReference type="GO" id="GO:0022857">
    <property type="term" value="F:transmembrane transporter activity"/>
    <property type="evidence" value="ECO:0007669"/>
    <property type="project" value="TreeGrafter"/>
</dbReference>
<evidence type="ECO:0000256" key="2">
    <source>
        <dbReference type="ARBA" id="ARBA00022840"/>
    </source>
</evidence>
<protein>
    <submittedName>
        <fullName evidence="5">ABC-type lipoprotein export system ATPase subunit</fullName>
    </submittedName>
</protein>
<accession>A0A4R3YJY8</accession>
<feature type="transmembrane region" description="Helical" evidence="3">
    <location>
        <begin position="553"/>
        <end position="579"/>
    </location>
</feature>
<dbReference type="GeneID" id="98916496"/>
<feature type="domain" description="ABC transporter" evidence="4">
    <location>
        <begin position="2"/>
        <end position="235"/>
    </location>
</feature>
<keyword evidence="1" id="KW-0547">Nucleotide-binding</keyword>
<evidence type="ECO:0000256" key="3">
    <source>
        <dbReference type="SAM" id="Phobius"/>
    </source>
</evidence>
<dbReference type="GO" id="GO:0005886">
    <property type="term" value="C:plasma membrane"/>
    <property type="evidence" value="ECO:0007669"/>
    <property type="project" value="TreeGrafter"/>
</dbReference>
<dbReference type="PANTHER" id="PTHR24220:SF86">
    <property type="entry name" value="ABC TRANSPORTER ABCH.1"/>
    <property type="match status" value="1"/>
</dbReference>
<dbReference type="AlphaFoldDB" id="A0A4R3YJY8"/>
<dbReference type="RefSeq" id="WP_132226501.1">
    <property type="nucleotide sequence ID" value="NZ_JANKBF010000023.1"/>
</dbReference>
<dbReference type="PANTHER" id="PTHR24220">
    <property type="entry name" value="IMPORT ATP-BINDING PROTEIN"/>
    <property type="match status" value="1"/>
</dbReference>
<evidence type="ECO:0000259" key="4">
    <source>
        <dbReference type="PROSITE" id="PS50893"/>
    </source>
</evidence>
<dbReference type="Pfam" id="PF00005">
    <property type="entry name" value="ABC_tran"/>
    <property type="match status" value="1"/>
</dbReference>
<evidence type="ECO:0000313" key="5">
    <source>
        <dbReference type="EMBL" id="TCV92550.1"/>
    </source>
</evidence>
<name>A0A4R3YJY8_9FIRM</name>
<comment type="caution">
    <text evidence="5">The sequence shown here is derived from an EMBL/GenBank/DDBJ whole genome shotgun (WGS) entry which is preliminary data.</text>
</comment>
<dbReference type="SMART" id="SM00382">
    <property type="entry name" value="AAA"/>
    <property type="match status" value="1"/>
</dbReference>
<dbReference type="GO" id="GO:0005524">
    <property type="term" value="F:ATP binding"/>
    <property type="evidence" value="ECO:0007669"/>
    <property type="project" value="UniProtKB-KW"/>
</dbReference>
<keyword evidence="2" id="KW-0067">ATP-binding</keyword>
<dbReference type="EMBL" id="SMCQ01000026">
    <property type="protein sequence ID" value="TCV92550.1"/>
    <property type="molecule type" value="Genomic_DNA"/>
</dbReference>
<keyword evidence="3" id="KW-0812">Transmembrane</keyword>
<keyword evidence="3" id="KW-1133">Transmembrane helix</keyword>
<keyword evidence="5" id="KW-0449">Lipoprotein</keyword>
<sequence length="591" mass="68416">MIELTNIELSFGKRQLIEKGGMCIPYQQVTLLRGESGSGKTSLLMDIGLLAHQAKMNYLFDGIDINTCHEKQRSYLRQNEISFIFQENYLFEHLNLIENIYFYAHLIHRQISEEEIREYLDFVDLDLDFQTSLKSMSGGERQRLAIVCGIVKDAKLFIFDEPTSYLDNENKQKIISIIQNLAYQKGKMVLVASHDDAFVEIADQIYEIKDMNLSACQISEYQIESKPFQDYSINQKVLYQYSLKKSKVYDMVAGIVLGLVLMGFALSLIYGTLLKENDEKNLLLSIHHYGIVLKEDEKPFSVTEQTRLKQALPDLSIYPYAIMTSSLQSTHQKLNSITIKPYYEKMITDNDILKKKHELSSSDIYATYEIYHYLKDDVFSHLISEGQLFDQVDAVLKPNYDHEQVIYLPYDMIEGYYQQQGIELSNTPTPWLVVSINSISDYQMASQNIESSYQFLTTPDINSQVRLSQVFGSQYLIVAWIIILAVLFVYNTYRVIEDKRNIALLETLGVNYYQLMKMKALEELILLTIMGGSALLLSVIMSFFLTLMTMENLLLICLVIIMNMLFIFVIDMLIFIVFVKRYSVSLLFRND</sequence>
<dbReference type="InterPro" id="IPR003593">
    <property type="entry name" value="AAA+_ATPase"/>
</dbReference>
<gene>
    <name evidence="5" type="ORF">EDD60_12635</name>
</gene>
<feature type="transmembrane region" description="Helical" evidence="3">
    <location>
        <begin position="524"/>
        <end position="547"/>
    </location>
</feature>
<dbReference type="PROSITE" id="PS50893">
    <property type="entry name" value="ABC_TRANSPORTER_2"/>
    <property type="match status" value="1"/>
</dbReference>
<feature type="transmembrane region" description="Helical" evidence="3">
    <location>
        <begin position="248"/>
        <end position="270"/>
    </location>
</feature>
<dbReference type="InterPro" id="IPR027417">
    <property type="entry name" value="P-loop_NTPase"/>
</dbReference>